<dbReference type="Gene3D" id="3.40.1440.10">
    <property type="entry name" value="GIY-YIG endonuclease"/>
    <property type="match status" value="1"/>
</dbReference>
<sequence length="227" mass="25301">MQTTFRLCNGLTASQVKAAPFVIYAHKINGQVYIGKTKDPVYRWNAHYDACSSTTNSEYNNPFQVALRNAQCAWTATDHYILAVSDCANEIRIFENIAICKYKSSLNATGHWGYRDTAGMFKPLSQWNNTVTLFRDESRDVEWGLAKTDAERDVCIARVERGRTSPTSLVSTGKDGNFPAGYKINCSRPARKGHPVGSHVKVLVSWHASGNQLVGKKHDVFVPVNIN</sequence>
<keyword evidence="2" id="KW-1185">Reference proteome</keyword>
<dbReference type="EMBL" id="BDQM01000052">
    <property type="protein sequence ID" value="GAW97860.1"/>
    <property type="molecule type" value="Genomic_DNA"/>
</dbReference>
<protein>
    <recommendedName>
        <fullName evidence="3">GIY-YIG domain-containing protein</fullName>
    </recommendedName>
</protein>
<dbReference type="RefSeq" id="WP_057180703.1">
    <property type="nucleotide sequence ID" value="NZ_BDQM01000052.1"/>
</dbReference>
<proteinExistence type="predicted"/>
<evidence type="ECO:0000313" key="2">
    <source>
        <dbReference type="Proteomes" id="UP000197068"/>
    </source>
</evidence>
<reference evidence="1 2" key="1">
    <citation type="submission" date="2017-06" db="EMBL/GenBank/DDBJ databases">
        <title>Whole Genome Sequences of Colwellia marinimaniae MTCD1.</title>
        <authorList>
            <person name="Kusumoto H."/>
            <person name="Inoue M."/>
            <person name="Tanikawa K."/>
            <person name="Maeji H."/>
            <person name="Cameron J.H."/>
            <person name="Bartlett D.H."/>
        </authorList>
    </citation>
    <scope>NUCLEOTIDE SEQUENCE [LARGE SCALE GENOMIC DNA]</scope>
    <source>
        <strain evidence="1 2">MTCD1</strain>
    </source>
</reference>
<comment type="caution">
    <text evidence="1">The sequence shown here is derived from an EMBL/GenBank/DDBJ whole genome shotgun (WGS) entry which is preliminary data.</text>
</comment>
<accession>A0ABQ0MZS6</accession>
<evidence type="ECO:0008006" key="3">
    <source>
        <dbReference type="Google" id="ProtNLM"/>
    </source>
</evidence>
<name>A0ABQ0MZS6_9GAMM</name>
<organism evidence="1 2">
    <name type="scientific">Colwellia marinimaniae</name>
    <dbReference type="NCBI Taxonomy" id="1513592"/>
    <lineage>
        <taxon>Bacteria</taxon>
        <taxon>Pseudomonadati</taxon>
        <taxon>Pseudomonadota</taxon>
        <taxon>Gammaproteobacteria</taxon>
        <taxon>Alteromonadales</taxon>
        <taxon>Colwelliaceae</taxon>
        <taxon>Colwellia</taxon>
    </lineage>
</organism>
<dbReference type="Proteomes" id="UP000197068">
    <property type="component" value="Unassembled WGS sequence"/>
</dbReference>
<dbReference type="InterPro" id="IPR035901">
    <property type="entry name" value="GIY-YIG_endonuc_sf"/>
</dbReference>
<evidence type="ECO:0000313" key="1">
    <source>
        <dbReference type="EMBL" id="GAW97860.1"/>
    </source>
</evidence>
<gene>
    <name evidence="1" type="ORF">MTCD1_03508</name>
</gene>